<dbReference type="PROSITE" id="PS51752">
    <property type="entry name" value="JACALIN_LECTIN"/>
    <property type="match status" value="1"/>
</dbReference>
<feature type="compositionally biased region" description="Basic residues" evidence="3">
    <location>
        <begin position="985"/>
        <end position="1001"/>
    </location>
</feature>
<evidence type="ECO:0000256" key="2">
    <source>
        <dbReference type="ARBA" id="ARBA00022734"/>
    </source>
</evidence>
<feature type="compositionally biased region" description="Basic and acidic residues" evidence="3">
    <location>
        <begin position="175"/>
        <end position="185"/>
    </location>
</feature>
<gene>
    <name evidence="5" type="ORF">MUK42_36846</name>
</gene>
<feature type="region of interest" description="Disordered" evidence="3">
    <location>
        <begin position="454"/>
        <end position="489"/>
    </location>
</feature>
<feature type="compositionally biased region" description="Basic and acidic residues" evidence="3">
    <location>
        <begin position="246"/>
        <end position="265"/>
    </location>
</feature>
<accession>A0A9E7JZM8</accession>
<feature type="compositionally biased region" description="Polar residues" evidence="3">
    <location>
        <begin position="460"/>
        <end position="469"/>
    </location>
</feature>
<feature type="compositionally biased region" description="Polar residues" evidence="3">
    <location>
        <begin position="186"/>
        <end position="195"/>
    </location>
</feature>
<evidence type="ECO:0000313" key="5">
    <source>
        <dbReference type="EMBL" id="URD98131.1"/>
    </source>
</evidence>
<feature type="compositionally biased region" description="Low complexity" evidence="3">
    <location>
        <begin position="266"/>
        <end position="283"/>
    </location>
</feature>
<feature type="region of interest" description="Disordered" evidence="3">
    <location>
        <begin position="501"/>
        <end position="528"/>
    </location>
</feature>
<organism evidence="5 6">
    <name type="scientific">Musa troglodytarum</name>
    <name type="common">fe'i banana</name>
    <dbReference type="NCBI Taxonomy" id="320322"/>
    <lineage>
        <taxon>Eukaryota</taxon>
        <taxon>Viridiplantae</taxon>
        <taxon>Streptophyta</taxon>
        <taxon>Embryophyta</taxon>
        <taxon>Tracheophyta</taxon>
        <taxon>Spermatophyta</taxon>
        <taxon>Magnoliopsida</taxon>
        <taxon>Liliopsida</taxon>
        <taxon>Zingiberales</taxon>
        <taxon>Musaceae</taxon>
        <taxon>Musa</taxon>
    </lineage>
</organism>
<dbReference type="PANTHER" id="PTHR34281">
    <property type="entry name" value="PROTEIN EARLY FLOWERING 3"/>
    <property type="match status" value="1"/>
</dbReference>
<feature type="region of interest" description="Disordered" evidence="3">
    <location>
        <begin position="1"/>
        <end position="34"/>
    </location>
</feature>
<dbReference type="SMART" id="SM00915">
    <property type="entry name" value="Jacalin"/>
    <property type="match status" value="1"/>
</dbReference>
<feature type="compositionally biased region" description="Polar residues" evidence="3">
    <location>
        <begin position="202"/>
        <end position="228"/>
    </location>
</feature>
<feature type="region of interest" description="Disordered" evidence="3">
    <location>
        <begin position="166"/>
        <end position="283"/>
    </location>
</feature>
<name>A0A9E7JZM8_9LILI</name>
<evidence type="ECO:0000256" key="1">
    <source>
        <dbReference type="ARBA" id="ARBA00006568"/>
    </source>
</evidence>
<sequence length="1001" mass="108616">MKGAEEEKVMGPLFPRLHVNDAEKGGPRAPPRNKMALYEQLSIPSQRLNLASSTRSLPPHSSSNLSPSFSPSKGCDHQRIMLSPLYISPQVPFHSAEIVKSHTLDETNDIATRMEFKRKFMKQVSSGNLFSTGSVAEWSPLRPHSPSVNISSGKIMVDVDDMDDNIDHSGILASSKRDTHMRDPSKSTTPNSQQLEKIPSARINSSVQFPKSNKTPSQQTDIACIKSKNSNRIHIGKIPKETSTIEEPKETSTIGEPKEAEEKFSSHTTGDTTSSNSSKDSLASDDTISLHLTDKSTNGDTVLCHGKGDQSGTQRLNDIAVINDGEAMKTRSQLCSKALPIKGHRATDISGNCQKEDSANKNGLLEFGYLERKDDASEPLMVDTVSGLVISPDDIVGVIGSKHFWKARRAIINQQRDFAIQVFELHRVIKVQKLISASPHLLLEGKPYLSKCPVKPPNKSLPQCNTNPQPEEFRPKDGLQNPKQNKEQPADTIAVVPALPACEDGSKGGQHGQVPKAGSNTGIPSPVPMALDDKSRPLCFPSLGNQWLVPVMSPSEGLVYKPYMGPCPPTGGFMAPLYGRGTPLGASQVAGDFINPAFGVSASHRPPNMGILPGPSAIAPLYYPTPYGLQAWNPIISTSAAEQVSNLAGSQPNGQTGHHSRRSCNMSSIPRKEAFPGHVGKFQVSKNSEFQGSTVNSPSEKAQLEERDQILLFPTAPGASSLNCPLQSDGTDGQTRVIKVCYGVSRKDFPEYLRVRSQLKALIQEDRCIGFQIQLHHILYIDITLSILHLIEEVDHLLLDILGVIMQAQKVVGSSKTVKVGPWGGSGGSGWDDGIHTGIREITLVYDRCIDSIRVEYDKNGKPFLAEKHGGNGGSITAKIKLEYPEEYLMTASGHYCPVVYGGSPVIRSLAFKSNKRTFGPFGVEEGTQFTVPMDGGMIVGFTGGCGWYLDAIGWRLSPIRGVKLCNTVHQKLQKIGTMASKTLGNKHGKHGKHATAKSQK</sequence>
<comment type="similarity">
    <text evidence="1">Belongs to the jacalin lectin family.</text>
</comment>
<dbReference type="GO" id="GO:2000028">
    <property type="term" value="P:regulation of photoperiodism, flowering"/>
    <property type="evidence" value="ECO:0007669"/>
    <property type="project" value="InterPro"/>
</dbReference>
<feature type="domain" description="Jacalin-type lectin" evidence="4">
    <location>
        <begin position="817"/>
        <end position="959"/>
    </location>
</feature>
<dbReference type="InterPro" id="IPR033734">
    <property type="entry name" value="Jacalin-like_lectin_dom_plant"/>
</dbReference>
<feature type="compositionally biased region" description="Low complexity" evidence="3">
    <location>
        <begin position="52"/>
        <end position="72"/>
    </location>
</feature>
<dbReference type="GO" id="GO:0030246">
    <property type="term" value="F:carbohydrate binding"/>
    <property type="evidence" value="ECO:0007669"/>
    <property type="project" value="UniProtKB-KW"/>
</dbReference>
<dbReference type="Gene3D" id="2.100.10.30">
    <property type="entry name" value="Jacalin-like lectin domain"/>
    <property type="match status" value="1"/>
</dbReference>
<dbReference type="InterPro" id="IPR036404">
    <property type="entry name" value="Jacalin-like_lectin_dom_sf"/>
</dbReference>
<feature type="non-terminal residue" evidence="5">
    <location>
        <position position="1001"/>
    </location>
</feature>
<dbReference type="OrthoDB" id="1939092at2759"/>
<feature type="region of interest" description="Disordered" evidence="3">
    <location>
        <begin position="981"/>
        <end position="1001"/>
    </location>
</feature>
<dbReference type="Proteomes" id="UP001055439">
    <property type="component" value="Chromosome 4"/>
</dbReference>
<evidence type="ECO:0000259" key="4">
    <source>
        <dbReference type="PROSITE" id="PS51752"/>
    </source>
</evidence>
<proteinExistence type="inferred from homology"/>
<evidence type="ECO:0000256" key="3">
    <source>
        <dbReference type="SAM" id="MobiDB-lite"/>
    </source>
</evidence>
<dbReference type="FunFam" id="2.100.10.30:FF:000001">
    <property type="entry name" value="Jacalin-related lectin 33"/>
    <property type="match status" value="1"/>
</dbReference>
<protein>
    <recommendedName>
        <fullName evidence="4">Jacalin-type lectin domain-containing protein</fullName>
    </recommendedName>
</protein>
<dbReference type="InterPro" id="IPR001229">
    <property type="entry name" value="Jacalin-like_lectin_dom"/>
</dbReference>
<dbReference type="AlphaFoldDB" id="A0A9E7JZM8"/>
<keyword evidence="6" id="KW-1185">Reference proteome</keyword>
<dbReference type="SUPFAM" id="SSF51101">
    <property type="entry name" value="Mannose-binding lectins"/>
    <property type="match status" value="1"/>
</dbReference>
<reference evidence="5" key="1">
    <citation type="submission" date="2022-05" db="EMBL/GenBank/DDBJ databases">
        <title>The Musa troglodytarum L. genome provides insights into the mechanism of non-climacteric behaviour and enrichment of carotenoids.</title>
        <authorList>
            <person name="Wang J."/>
        </authorList>
    </citation>
    <scope>NUCLEOTIDE SEQUENCE</scope>
    <source>
        <tissue evidence="5">Leaf</tissue>
    </source>
</reference>
<feature type="region of interest" description="Disordered" evidence="3">
    <location>
        <begin position="51"/>
        <end position="74"/>
    </location>
</feature>
<dbReference type="CDD" id="cd09612">
    <property type="entry name" value="Jacalin"/>
    <property type="match status" value="1"/>
</dbReference>
<keyword evidence="2" id="KW-0430">Lectin</keyword>
<evidence type="ECO:0000313" key="6">
    <source>
        <dbReference type="Proteomes" id="UP001055439"/>
    </source>
</evidence>
<dbReference type="InterPro" id="IPR039319">
    <property type="entry name" value="ELF3-like"/>
</dbReference>
<dbReference type="EMBL" id="CP097506">
    <property type="protein sequence ID" value="URD98131.1"/>
    <property type="molecule type" value="Genomic_DNA"/>
</dbReference>
<dbReference type="PANTHER" id="PTHR34281:SF2">
    <property type="entry name" value="PROTEIN EARLY FLOWERING 3"/>
    <property type="match status" value="1"/>
</dbReference>
<dbReference type="Pfam" id="PF01419">
    <property type="entry name" value="Jacalin"/>
    <property type="match status" value="1"/>
</dbReference>